<reference evidence="2 3" key="1">
    <citation type="submission" date="2019-11" db="EMBL/GenBank/DDBJ databases">
        <authorList>
            <person name="Zheng R.K."/>
            <person name="Sun C.M."/>
        </authorList>
    </citation>
    <scope>NUCLEOTIDE SEQUENCE [LARGE SCALE GENOMIC DNA]</scope>
    <source>
        <strain evidence="2 3">WC007</strain>
    </source>
</reference>
<evidence type="ECO:0008006" key="4">
    <source>
        <dbReference type="Google" id="ProtNLM"/>
    </source>
</evidence>
<evidence type="ECO:0000313" key="2">
    <source>
        <dbReference type="EMBL" id="QGY46362.1"/>
    </source>
</evidence>
<dbReference type="Gene3D" id="1.25.40.10">
    <property type="entry name" value="Tetratricopeptide repeat domain"/>
    <property type="match status" value="1"/>
</dbReference>
<feature type="region of interest" description="Disordered" evidence="1">
    <location>
        <begin position="322"/>
        <end position="342"/>
    </location>
</feature>
<dbReference type="AlphaFoldDB" id="A0A6I6K1Q1"/>
<sequence>MAKKIFFLTIFLGVLFSISTDSFGSNQDDKLSKALELFDNKKYADAEPLFKTLIEEKPESLELYYYYGACRTENQNYSEYDLIQLLNADPAEAPLKINYYLGIQYQAQENWEQALKNFNKFRMDANSEELEALDVASKIQQCYNQENPYKELLKNVTESSLAQSYADGTETDTSTAAIEPSVLPDSANTVFTEENEKVADVPAGPDGTPVEFIVNSRITYYNTSHFQTEEGRAFFNESNQNQQRLDSILTRTDELREQYLQANSAVLKDALGKKIVTLETESYPLHQEITNLLLQAQNKELEYWNKASEDEIETFFEKVENEKEYRETETTEAPEKNMEPDTSFINPEIFLSEENNDILLEEPEQKDELIYRIQIGAYSRGLPTYVERLFKKLAVLRKIDNYTDDRGVVVYTTGKLTNLEDAVKMQKQVRQEGVEDAFVVPYFNGKRITLEEAKKIESEL</sequence>
<evidence type="ECO:0000313" key="3">
    <source>
        <dbReference type="Proteomes" id="UP000428260"/>
    </source>
</evidence>
<dbReference type="SUPFAM" id="SSF48452">
    <property type="entry name" value="TPR-like"/>
    <property type="match status" value="1"/>
</dbReference>
<feature type="compositionally biased region" description="Basic and acidic residues" evidence="1">
    <location>
        <begin position="322"/>
        <end position="339"/>
    </location>
</feature>
<name>A0A6I6K1Q1_9BACT</name>
<dbReference type="InterPro" id="IPR011990">
    <property type="entry name" value="TPR-like_helical_dom_sf"/>
</dbReference>
<dbReference type="EMBL" id="CP046401">
    <property type="protein sequence ID" value="QGY46362.1"/>
    <property type="molecule type" value="Genomic_DNA"/>
</dbReference>
<dbReference type="RefSeq" id="WP_158869498.1">
    <property type="nucleotide sequence ID" value="NZ_CP046401.1"/>
</dbReference>
<gene>
    <name evidence="2" type="ORF">GM418_22670</name>
</gene>
<keyword evidence="3" id="KW-1185">Reference proteome</keyword>
<protein>
    <recommendedName>
        <fullName evidence="4">Tetratricopeptide repeat protein</fullName>
    </recommendedName>
</protein>
<dbReference type="Proteomes" id="UP000428260">
    <property type="component" value="Chromosome"/>
</dbReference>
<evidence type="ECO:0000256" key="1">
    <source>
        <dbReference type="SAM" id="MobiDB-lite"/>
    </source>
</evidence>
<proteinExistence type="predicted"/>
<accession>A0A6I6K1Q1</accession>
<organism evidence="2 3">
    <name type="scientific">Maribellus comscasis</name>
    <dbReference type="NCBI Taxonomy" id="2681766"/>
    <lineage>
        <taxon>Bacteria</taxon>
        <taxon>Pseudomonadati</taxon>
        <taxon>Bacteroidota</taxon>
        <taxon>Bacteroidia</taxon>
        <taxon>Marinilabiliales</taxon>
        <taxon>Prolixibacteraceae</taxon>
        <taxon>Maribellus</taxon>
    </lineage>
</organism>
<dbReference type="KEGG" id="mcos:GM418_22670"/>